<dbReference type="InterPro" id="IPR005194">
    <property type="entry name" value="Glyco_hydro_65_C"/>
</dbReference>
<dbReference type="InterPro" id="IPR008928">
    <property type="entry name" value="6-hairpin_glycosidase_sf"/>
</dbReference>
<evidence type="ECO:0000256" key="2">
    <source>
        <dbReference type="ARBA" id="ARBA00022676"/>
    </source>
</evidence>
<evidence type="ECO:0000259" key="5">
    <source>
        <dbReference type="Pfam" id="PF03633"/>
    </source>
</evidence>
<dbReference type="PANTHER" id="PTHR11051:SF8">
    <property type="entry name" value="PROTEIN-GLUCOSYLGALACTOSYLHYDROXYLYSINE GLUCOSIDASE"/>
    <property type="match status" value="1"/>
</dbReference>
<dbReference type="PIRSF" id="PIRSF036289">
    <property type="entry name" value="Glycosyl_hydrolase_malt_phosph"/>
    <property type="match status" value="1"/>
</dbReference>
<gene>
    <name evidence="7" type="ORF">WOB96_14325</name>
</gene>
<dbReference type="InterPro" id="IPR037018">
    <property type="entry name" value="GH65_N"/>
</dbReference>
<keyword evidence="3" id="KW-0808">Transferase</keyword>
<feature type="domain" description="Glycoside hydrolase family 65 central catalytic" evidence="4">
    <location>
        <begin position="306"/>
        <end position="680"/>
    </location>
</feature>
<dbReference type="GO" id="GO:0016787">
    <property type="term" value="F:hydrolase activity"/>
    <property type="evidence" value="ECO:0007669"/>
    <property type="project" value="UniProtKB-KW"/>
</dbReference>
<evidence type="ECO:0000259" key="6">
    <source>
        <dbReference type="Pfam" id="PF03636"/>
    </source>
</evidence>
<organism evidence="7 8">
    <name type="scientific">Thermithiobacillus plumbiphilus</name>
    <dbReference type="NCBI Taxonomy" id="1729899"/>
    <lineage>
        <taxon>Bacteria</taxon>
        <taxon>Pseudomonadati</taxon>
        <taxon>Pseudomonadota</taxon>
        <taxon>Acidithiobacillia</taxon>
        <taxon>Acidithiobacillales</taxon>
        <taxon>Thermithiobacillaceae</taxon>
        <taxon>Thermithiobacillus</taxon>
    </lineage>
</organism>
<keyword evidence="8" id="KW-1185">Reference proteome</keyword>
<evidence type="ECO:0000259" key="4">
    <source>
        <dbReference type="Pfam" id="PF03632"/>
    </source>
</evidence>
<dbReference type="Pfam" id="PF03632">
    <property type="entry name" value="Glyco_hydro_65m"/>
    <property type="match status" value="1"/>
</dbReference>
<comment type="similarity">
    <text evidence="1">Belongs to the glycosyl hydrolase 65 family.</text>
</comment>
<sequence>MNQHASSVTSPLGSFTPTADPEWRLVEEGFNLAREHEIESIFAIGNGYLGSRASLAEGSNLSAPATLIAGVFDHDPVSNVPDLALAPDWMQVQASMEHAPIRVDLEGSLLHRRILDLRQGIFWREWRFRDAGGRTSRILGLRLASLADRHVLLQSVLLVSEDHGGHLHLDARIRLPPARPGRVVLNAESTRQDIRGRMIELATHAGLRVALAVRNHIRSDAGTLAPDGQDHWDLQVEPGRQYRFDRLVVVHTSRDGPDPAASASAHLQSLPDTDQLIAAHVAAWAARWEQADVQVKGDGDAQRALRFAIYHLISSANPEDERVSIGARALTGDAYKGHVFWDTEIFMLPFFIFTHPPSARALLMYRYHTLPAARAKAHKLGYRGALYAWESADSGEETTPSVTLMPDGRLARVLSGEQEHHISADVAYAVWQYWQATGDADFLLRAGAEILLETARFWASRGQLEADGRYHIRHVIGPDEYHEDIDDNAYTNLMAQWNLRRGAELAGLLAEHWPAAWQELARRLEFDMDEPRQWQDLAGRIHVGLDASTGVLEQFQEFFGLEAIDLPAYEPRAVPMDVILGHDRTQAAQVVKQADVVMLMALLWEQLSPSQRAANYRYYAPKTGHGSSLSPAMHALVAARLGIMDEALAFFRQSAEIDLSNHMGNAAGGVHAAALGGLWQAAVLGFAGMRLLSDGLAFEPHLPPDWDSLTCRVLWHGQALQLRLETDCLILSVEGQQSVPVRVGGTARWDLSPGQVYRWRQIEGAWQEMSV</sequence>
<dbReference type="InterPro" id="IPR012341">
    <property type="entry name" value="6hp_glycosidase-like_sf"/>
</dbReference>
<dbReference type="Pfam" id="PF03633">
    <property type="entry name" value="Glyco_hydro_65C"/>
    <property type="match status" value="1"/>
</dbReference>
<evidence type="ECO:0000313" key="7">
    <source>
        <dbReference type="EMBL" id="MEK8090931.1"/>
    </source>
</evidence>
<feature type="domain" description="Glycoside hydrolase family 65 N-terminal" evidence="6">
    <location>
        <begin position="26"/>
        <end position="254"/>
    </location>
</feature>
<dbReference type="Gene3D" id="2.60.420.10">
    <property type="entry name" value="Maltose phosphorylase, domain 3"/>
    <property type="match status" value="1"/>
</dbReference>
<dbReference type="InterPro" id="IPR005195">
    <property type="entry name" value="Glyco_hydro_65_M"/>
</dbReference>
<dbReference type="InterPro" id="IPR005196">
    <property type="entry name" value="Glyco_hydro_65_N"/>
</dbReference>
<dbReference type="Proteomes" id="UP001446205">
    <property type="component" value="Unassembled WGS sequence"/>
</dbReference>
<dbReference type="Gene3D" id="2.70.98.40">
    <property type="entry name" value="Glycoside hydrolase, family 65, N-terminal domain"/>
    <property type="match status" value="1"/>
</dbReference>
<dbReference type="InterPro" id="IPR011013">
    <property type="entry name" value="Gal_mutarotase_sf_dom"/>
</dbReference>
<evidence type="ECO:0000313" key="8">
    <source>
        <dbReference type="Proteomes" id="UP001446205"/>
    </source>
</evidence>
<keyword evidence="2" id="KW-0328">Glycosyltransferase</keyword>
<protein>
    <submittedName>
        <fullName evidence="7">Glycosyl hydrolase family 65 protein</fullName>
    </submittedName>
</protein>
<feature type="domain" description="Glycoside hydrolase family 65 C-terminal" evidence="5">
    <location>
        <begin position="689"/>
        <end position="745"/>
    </location>
</feature>
<keyword evidence="7" id="KW-0378">Hydrolase</keyword>
<dbReference type="SUPFAM" id="SSF48208">
    <property type="entry name" value="Six-hairpin glycosidases"/>
    <property type="match status" value="1"/>
</dbReference>
<dbReference type="SUPFAM" id="SSF74650">
    <property type="entry name" value="Galactose mutarotase-like"/>
    <property type="match status" value="1"/>
</dbReference>
<dbReference type="Pfam" id="PF03636">
    <property type="entry name" value="Glyco_hydro_65N"/>
    <property type="match status" value="1"/>
</dbReference>
<dbReference type="Gene3D" id="1.50.10.10">
    <property type="match status" value="1"/>
</dbReference>
<comment type="caution">
    <text evidence="7">The sequence shown here is derived from an EMBL/GenBank/DDBJ whole genome shotgun (WGS) entry which is preliminary data.</text>
</comment>
<dbReference type="EMBL" id="JBBPCO010000021">
    <property type="protein sequence ID" value="MEK8090931.1"/>
    <property type="molecule type" value="Genomic_DNA"/>
</dbReference>
<name>A0ABU9DDA3_9PROT</name>
<accession>A0ABU9DDA3</accession>
<evidence type="ECO:0000256" key="3">
    <source>
        <dbReference type="ARBA" id="ARBA00022679"/>
    </source>
</evidence>
<dbReference type="PANTHER" id="PTHR11051">
    <property type="entry name" value="GLYCOSYL HYDROLASE-RELATED"/>
    <property type="match status" value="1"/>
</dbReference>
<proteinExistence type="inferred from homology"/>
<evidence type="ECO:0000256" key="1">
    <source>
        <dbReference type="ARBA" id="ARBA00006768"/>
    </source>
</evidence>
<dbReference type="RefSeq" id="WP_341371987.1">
    <property type="nucleotide sequence ID" value="NZ_JBBPCO010000021.1"/>
</dbReference>
<reference evidence="7 8" key="1">
    <citation type="submission" date="2024-04" db="EMBL/GenBank/DDBJ databases">
        <authorList>
            <person name="Abashina T."/>
            <person name="Shaikin A."/>
        </authorList>
    </citation>
    <scope>NUCLEOTIDE SEQUENCE [LARGE SCALE GENOMIC DNA]</scope>
    <source>
        <strain evidence="7 8">AAFK</strain>
    </source>
</reference>
<dbReference type="InterPro" id="IPR017045">
    <property type="entry name" value="Malt_Pase/Glycosyl_Hdrlase"/>
</dbReference>